<feature type="transmembrane region" description="Helical" evidence="1">
    <location>
        <begin position="119"/>
        <end position="138"/>
    </location>
</feature>
<feature type="transmembrane region" description="Helical" evidence="1">
    <location>
        <begin position="87"/>
        <end position="107"/>
    </location>
</feature>
<dbReference type="AlphaFoldDB" id="A0A3B0RCR5"/>
<dbReference type="InterPro" id="IPR019251">
    <property type="entry name" value="DUF2231_TM"/>
</dbReference>
<gene>
    <name evidence="3" type="ORF">MNBD_ALPHA07-1448</name>
</gene>
<dbReference type="Pfam" id="PF09990">
    <property type="entry name" value="DUF2231"/>
    <property type="match status" value="1"/>
</dbReference>
<reference evidence="3" key="1">
    <citation type="submission" date="2018-06" db="EMBL/GenBank/DDBJ databases">
        <authorList>
            <person name="Zhirakovskaya E."/>
        </authorList>
    </citation>
    <scope>NUCLEOTIDE SEQUENCE</scope>
</reference>
<feature type="transmembrane region" description="Helical" evidence="1">
    <location>
        <begin position="41"/>
        <end position="63"/>
    </location>
</feature>
<sequence>MIPIQQIHPLVVHFPIVFFLSLTALDLYARLKNVPIDGRGAIANLSAGLAVLAGITAIIAFIFGDMALEFAVAAGASESLTEMHETLGSTTAVLLAIWGTIRAFAWYRKIALDTTKTSVIVVIELLLTALIITTAYYGGQLVYDFGINVTLPTGG</sequence>
<feature type="domain" description="DUF2231" evidence="2">
    <location>
        <begin position="7"/>
        <end position="150"/>
    </location>
</feature>
<evidence type="ECO:0000256" key="1">
    <source>
        <dbReference type="SAM" id="Phobius"/>
    </source>
</evidence>
<keyword evidence="1" id="KW-0472">Membrane</keyword>
<accession>A0A3B0RCR5</accession>
<proteinExistence type="predicted"/>
<name>A0A3B0RCR5_9ZZZZ</name>
<feature type="transmembrane region" description="Helical" evidence="1">
    <location>
        <begin position="12"/>
        <end position="29"/>
    </location>
</feature>
<keyword evidence="1" id="KW-0812">Transmembrane</keyword>
<protein>
    <recommendedName>
        <fullName evidence="2">DUF2231 domain-containing protein</fullName>
    </recommendedName>
</protein>
<dbReference type="EMBL" id="UOEG01000050">
    <property type="protein sequence ID" value="VAV89759.1"/>
    <property type="molecule type" value="Genomic_DNA"/>
</dbReference>
<evidence type="ECO:0000259" key="2">
    <source>
        <dbReference type="Pfam" id="PF09990"/>
    </source>
</evidence>
<evidence type="ECO:0000313" key="3">
    <source>
        <dbReference type="EMBL" id="VAV89759.1"/>
    </source>
</evidence>
<keyword evidence="1" id="KW-1133">Transmembrane helix</keyword>
<organism evidence="3">
    <name type="scientific">hydrothermal vent metagenome</name>
    <dbReference type="NCBI Taxonomy" id="652676"/>
    <lineage>
        <taxon>unclassified sequences</taxon>
        <taxon>metagenomes</taxon>
        <taxon>ecological metagenomes</taxon>
    </lineage>
</organism>